<protein>
    <recommendedName>
        <fullName evidence="3">CARD domain-containing protein</fullName>
    </recommendedName>
</protein>
<dbReference type="Pfam" id="PF00619">
    <property type="entry name" value="CARD"/>
    <property type="match status" value="1"/>
</dbReference>
<proteinExistence type="predicted"/>
<organism evidence="4 5">
    <name type="scientific">Owenia fusiformis</name>
    <name type="common">Polychaete worm</name>
    <dbReference type="NCBI Taxonomy" id="6347"/>
    <lineage>
        <taxon>Eukaryota</taxon>
        <taxon>Metazoa</taxon>
        <taxon>Spiralia</taxon>
        <taxon>Lophotrochozoa</taxon>
        <taxon>Annelida</taxon>
        <taxon>Polychaeta</taxon>
        <taxon>Sedentaria</taxon>
        <taxon>Canalipalpata</taxon>
        <taxon>Sabellida</taxon>
        <taxon>Oweniida</taxon>
        <taxon>Oweniidae</taxon>
        <taxon>Owenia</taxon>
    </lineage>
</organism>
<dbReference type="InterPro" id="IPR001315">
    <property type="entry name" value="CARD"/>
</dbReference>
<evidence type="ECO:0000256" key="2">
    <source>
        <dbReference type="PROSITE-ProRule" id="PRU00504"/>
    </source>
</evidence>
<evidence type="ECO:0000313" key="4">
    <source>
        <dbReference type="EMBL" id="CAH1797420.1"/>
    </source>
</evidence>
<dbReference type="SUPFAM" id="SSF47986">
    <property type="entry name" value="DEATH domain"/>
    <property type="match status" value="1"/>
</dbReference>
<dbReference type="Proteomes" id="UP000749559">
    <property type="component" value="Unassembled WGS sequence"/>
</dbReference>
<dbReference type="SUPFAM" id="SSF101898">
    <property type="entry name" value="NHL repeat"/>
    <property type="match status" value="1"/>
</dbReference>
<evidence type="ECO:0000313" key="5">
    <source>
        <dbReference type="Proteomes" id="UP000749559"/>
    </source>
</evidence>
<name>A0A8S4PTR7_OWEFU</name>
<sequence>MSLISSSLSEVHKTALRVCRVDLEDDLAVEHIMTRFRQRGIITLTMQDNILAERTPTMKCRTFLDMLETRGKDAFVVFITALKEAKYTHLAERLEKEVALQSLALAVNSLRIATENVNTLHTMISKEHNVAICSSMDEVQSLLTRLQKTLILKELSEPCLTLKCKIELSHSCMGLCESPNGEIVIVEHEQGIIVYNKDLTFKMKFAVSMPTDAECLPTGEILVSSRYNNCVKKFDNDGQYIRDICGEINEPHAMSYSQQVGLVVIGSKPECIYICKATGEITRTIKKNNSAFYTEFVLTHIRKKSLYQICSPALSTASTKMAILSAPTTAKVIIRQRQKFSSWSPGL</sequence>
<keyword evidence="1" id="KW-0677">Repeat</keyword>
<dbReference type="CDD" id="cd01671">
    <property type="entry name" value="CARD"/>
    <property type="match status" value="1"/>
</dbReference>
<dbReference type="PROSITE" id="PS50209">
    <property type="entry name" value="CARD"/>
    <property type="match status" value="1"/>
</dbReference>
<dbReference type="InterPro" id="IPR001258">
    <property type="entry name" value="NHL_repeat"/>
</dbReference>
<dbReference type="InterPro" id="IPR011029">
    <property type="entry name" value="DEATH-like_dom_sf"/>
</dbReference>
<dbReference type="InterPro" id="IPR037939">
    <property type="entry name" value="CRADD"/>
</dbReference>
<dbReference type="GO" id="GO:0070513">
    <property type="term" value="F:death domain binding"/>
    <property type="evidence" value="ECO:0007669"/>
    <property type="project" value="InterPro"/>
</dbReference>
<accession>A0A8S4PTR7</accession>
<feature type="repeat" description="NHL" evidence="2">
    <location>
        <begin position="208"/>
        <end position="237"/>
    </location>
</feature>
<dbReference type="OrthoDB" id="10031931at2759"/>
<dbReference type="AlphaFoldDB" id="A0A8S4PTR7"/>
<feature type="domain" description="CARD" evidence="3">
    <location>
        <begin position="8"/>
        <end position="97"/>
    </location>
</feature>
<dbReference type="PANTHER" id="PTHR15034:SF5">
    <property type="entry name" value="DEATH DOMAIN-CONTAINING PROTEIN CRADD"/>
    <property type="match status" value="1"/>
</dbReference>
<gene>
    <name evidence="4" type="ORF">OFUS_LOCUS21706</name>
</gene>
<dbReference type="GO" id="GO:0002020">
    <property type="term" value="F:protease binding"/>
    <property type="evidence" value="ECO:0007669"/>
    <property type="project" value="InterPro"/>
</dbReference>
<keyword evidence="5" id="KW-1185">Reference proteome</keyword>
<dbReference type="PANTHER" id="PTHR15034">
    <property type="entry name" value="DEATH DOMAIN-CONTAINING PROTEIN CRADD"/>
    <property type="match status" value="1"/>
</dbReference>
<dbReference type="InterPro" id="IPR011042">
    <property type="entry name" value="6-blade_b-propeller_TolB-like"/>
</dbReference>
<dbReference type="GO" id="GO:0042981">
    <property type="term" value="P:regulation of apoptotic process"/>
    <property type="evidence" value="ECO:0007669"/>
    <property type="project" value="InterPro"/>
</dbReference>
<dbReference type="Gene3D" id="1.10.533.10">
    <property type="entry name" value="Death Domain, Fas"/>
    <property type="match status" value="1"/>
</dbReference>
<dbReference type="SMART" id="SM00114">
    <property type="entry name" value="CARD"/>
    <property type="match status" value="1"/>
</dbReference>
<evidence type="ECO:0000256" key="1">
    <source>
        <dbReference type="ARBA" id="ARBA00022737"/>
    </source>
</evidence>
<evidence type="ECO:0000259" key="3">
    <source>
        <dbReference type="PROSITE" id="PS50209"/>
    </source>
</evidence>
<dbReference type="EMBL" id="CAIIXF020000010">
    <property type="protein sequence ID" value="CAH1797420.1"/>
    <property type="molecule type" value="Genomic_DNA"/>
</dbReference>
<comment type="caution">
    <text evidence="4">The sequence shown here is derived from an EMBL/GenBank/DDBJ whole genome shotgun (WGS) entry which is preliminary data.</text>
</comment>
<dbReference type="PROSITE" id="PS51125">
    <property type="entry name" value="NHL"/>
    <property type="match status" value="1"/>
</dbReference>
<reference evidence="4" key="1">
    <citation type="submission" date="2022-03" db="EMBL/GenBank/DDBJ databases">
        <authorList>
            <person name="Martin C."/>
        </authorList>
    </citation>
    <scope>NUCLEOTIDE SEQUENCE</scope>
</reference>
<dbReference type="Gene3D" id="2.120.10.30">
    <property type="entry name" value="TolB, C-terminal domain"/>
    <property type="match status" value="1"/>
</dbReference>